<evidence type="ECO:0000256" key="4">
    <source>
        <dbReference type="ARBA" id="ARBA00022475"/>
    </source>
</evidence>
<dbReference type="GO" id="GO:0005230">
    <property type="term" value="F:extracellular ligand-gated monoatomic ion channel activity"/>
    <property type="evidence" value="ECO:0007669"/>
    <property type="project" value="InterPro"/>
</dbReference>
<evidence type="ECO:0000259" key="12">
    <source>
        <dbReference type="Pfam" id="PF02931"/>
    </source>
</evidence>
<protein>
    <recommendedName>
        <fullName evidence="16">Glycine receptor subunit alpha-2-like</fullName>
    </recommendedName>
</protein>
<keyword evidence="8" id="KW-0406">Ion transport</keyword>
<dbReference type="Gene3D" id="2.70.170.10">
    <property type="entry name" value="Neurotransmitter-gated ion-channel ligand-binding domain"/>
    <property type="match status" value="1"/>
</dbReference>
<evidence type="ECO:0000256" key="11">
    <source>
        <dbReference type="SAM" id="Phobius"/>
    </source>
</evidence>
<evidence type="ECO:0000256" key="5">
    <source>
        <dbReference type="ARBA" id="ARBA00022692"/>
    </source>
</evidence>
<feature type="domain" description="Neurotransmitter-gated ion-channel ligand-binding" evidence="12">
    <location>
        <begin position="1"/>
        <end position="157"/>
    </location>
</feature>
<evidence type="ECO:0000256" key="8">
    <source>
        <dbReference type="ARBA" id="ARBA00023065"/>
    </source>
</evidence>
<dbReference type="SUPFAM" id="SSF63712">
    <property type="entry name" value="Nicotinic receptor ligand binding domain-like"/>
    <property type="match status" value="1"/>
</dbReference>
<dbReference type="InterPro" id="IPR018000">
    <property type="entry name" value="Neurotransmitter_ion_chnl_CS"/>
</dbReference>
<feature type="transmembrane region" description="Helical" evidence="11">
    <location>
        <begin position="219"/>
        <end position="239"/>
    </location>
</feature>
<feature type="transmembrane region" description="Helical" evidence="11">
    <location>
        <begin position="165"/>
        <end position="183"/>
    </location>
</feature>
<dbReference type="GO" id="GO:0005886">
    <property type="term" value="C:plasma membrane"/>
    <property type="evidence" value="ECO:0007669"/>
    <property type="project" value="UniProtKB-SubCell"/>
</dbReference>
<organism evidence="14 15">
    <name type="scientific">Penaeus vannamei</name>
    <name type="common">Whiteleg shrimp</name>
    <name type="synonym">Litopenaeus vannamei</name>
    <dbReference type="NCBI Taxonomy" id="6689"/>
    <lineage>
        <taxon>Eukaryota</taxon>
        <taxon>Metazoa</taxon>
        <taxon>Ecdysozoa</taxon>
        <taxon>Arthropoda</taxon>
        <taxon>Crustacea</taxon>
        <taxon>Multicrustacea</taxon>
        <taxon>Malacostraca</taxon>
        <taxon>Eumalacostraca</taxon>
        <taxon>Eucarida</taxon>
        <taxon>Decapoda</taxon>
        <taxon>Dendrobranchiata</taxon>
        <taxon>Penaeoidea</taxon>
        <taxon>Penaeidae</taxon>
        <taxon>Penaeus</taxon>
    </lineage>
</organism>
<gene>
    <name evidence="14" type="ORF">C7M84_017076</name>
</gene>
<dbReference type="SUPFAM" id="SSF90112">
    <property type="entry name" value="Neurotransmitter-gated ion-channel transmembrane pore"/>
    <property type="match status" value="1"/>
</dbReference>
<feature type="transmembrane region" description="Helical" evidence="11">
    <location>
        <begin position="290"/>
        <end position="311"/>
    </location>
</feature>
<dbReference type="InterPro" id="IPR006028">
    <property type="entry name" value="GABAA/Glycine_rcpt"/>
</dbReference>
<dbReference type="PRINTS" id="PR00253">
    <property type="entry name" value="GABAARECEPTR"/>
</dbReference>
<proteinExistence type="predicted"/>
<evidence type="ECO:0000313" key="14">
    <source>
        <dbReference type="EMBL" id="ROT64969.1"/>
    </source>
</evidence>
<dbReference type="GO" id="GO:0004888">
    <property type="term" value="F:transmembrane signaling receptor activity"/>
    <property type="evidence" value="ECO:0007669"/>
    <property type="project" value="InterPro"/>
</dbReference>
<dbReference type="OrthoDB" id="6366994at2759"/>
<evidence type="ECO:0000256" key="10">
    <source>
        <dbReference type="ARBA" id="ARBA00023303"/>
    </source>
</evidence>
<evidence type="ECO:0000256" key="1">
    <source>
        <dbReference type="ARBA" id="ARBA00004141"/>
    </source>
</evidence>
<comment type="caution">
    <text evidence="14">The sequence shown here is derived from an EMBL/GenBank/DDBJ whole genome shotgun (WGS) entry which is preliminary data.</text>
</comment>
<dbReference type="Gene3D" id="1.20.58.390">
    <property type="entry name" value="Neurotransmitter-gated ion-channel transmembrane domain"/>
    <property type="match status" value="1"/>
</dbReference>
<keyword evidence="4" id="KW-1003">Cell membrane</keyword>
<dbReference type="STRING" id="6689.A0A423SLF5"/>
<comment type="subcellular location">
    <subcellularLocation>
        <location evidence="2">Cell membrane</location>
    </subcellularLocation>
    <subcellularLocation>
        <location evidence="1">Membrane</location>
        <topology evidence="1">Multi-pass membrane protein</topology>
    </subcellularLocation>
</comment>
<dbReference type="AlphaFoldDB" id="A0A423SLF5"/>
<reference evidence="14 15" key="2">
    <citation type="submission" date="2019-01" db="EMBL/GenBank/DDBJ databases">
        <title>The decoding of complex shrimp genome reveals the adaptation for benthos swimmer, frequently molting mechanism and breeding impact on genome.</title>
        <authorList>
            <person name="Sun Y."/>
            <person name="Gao Y."/>
            <person name="Yu Y."/>
        </authorList>
    </citation>
    <scope>NUCLEOTIDE SEQUENCE [LARGE SCALE GENOMIC DNA]</scope>
    <source>
        <tissue evidence="14">Muscle</tissue>
    </source>
</reference>
<keyword evidence="10" id="KW-0407">Ion channel</keyword>
<name>A0A423SLF5_PENVA</name>
<keyword evidence="6" id="KW-0732">Signal</keyword>
<dbReference type="Pfam" id="PF02931">
    <property type="entry name" value="Neur_chan_LBD"/>
    <property type="match status" value="1"/>
</dbReference>
<evidence type="ECO:0000256" key="9">
    <source>
        <dbReference type="ARBA" id="ARBA00023136"/>
    </source>
</evidence>
<dbReference type="InterPro" id="IPR006202">
    <property type="entry name" value="Neur_chan_lig-bd"/>
</dbReference>
<evidence type="ECO:0000256" key="3">
    <source>
        <dbReference type="ARBA" id="ARBA00022448"/>
    </source>
</evidence>
<dbReference type="EMBL" id="QCYY01003160">
    <property type="protein sequence ID" value="ROT64969.1"/>
    <property type="molecule type" value="Genomic_DNA"/>
</dbReference>
<keyword evidence="9 11" id="KW-0472">Membrane</keyword>
<dbReference type="InterPro" id="IPR036719">
    <property type="entry name" value="Neuro-gated_channel_TM_sf"/>
</dbReference>
<sequence>MYWTDGRLRPPLESFTNSSVWVNIDPALTSRMWLPTTYIDHVKEIRMPSLLILPHSLRIASSGLMRYSMSVITKLACPMDFSAYPFDQQKCYMKLESYQYRAFEVTYSWHDNGIQTSSDIRTDHFIPAFEIIKGSIVHDNGKSSFSSVRVDIILSRKATYHLMNTYIPSSLFVFVSWLTFLIPPEHLPGGTVLTITTLLTIVSMQESPKVSYAKAIDQWMMFCIVLVFTVLVEYTYVVHLHFRAEQLRMVSVEPKRNPRQTGGTGSQANSPRPELYTKWKVRFERLSPRVLIVIFIIFNITWFLVFCVQLIV</sequence>
<evidence type="ECO:0000256" key="2">
    <source>
        <dbReference type="ARBA" id="ARBA00004236"/>
    </source>
</evidence>
<dbReference type="PROSITE" id="PS00236">
    <property type="entry name" value="NEUROTR_ION_CHANNEL"/>
    <property type="match status" value="1"/>
</dbReference>
<dbReference type="Pfam" id="PF02932">
    <property type="entry name" value="Neur_chan_memb"/>
    <property type="match status" value="1"/>
</dbReference>
<evidence type="ECO:0000256" key="7">
    <source>
        <dbReference type="ARBA" id="ARBA00022989"/>
    </source>
</evidence>
<dbReference type="InterPro" id="IPR006201">
    <property type="entry name" value="Neur_channel"/>
</dbReference>
<dbReference type="GO" id="GO:0005254">
    <property type="term" value="F:chloride channel activity"/>
    <property type="evidence" value="ECO:0007669"/>
    <property type="project" value="UniProtKB-ARBA"/>
</dbReference>
<dbReference type="GO" id="GO:0099095">
    <property type="term" value="F:ligand-gated monoatomic anion channel activity"/>
    <property type="evidence" value="ECO:0007669"/>
    <property type="project" value="UniProtKB-ARBA"/>
</dbReference>
<keyword evidence="5 11" id="KW-0812">Transmembrane</keyword>
<dbReference type="InterPro" id="IPR038050">
    <property type="entry name" value="Neuro_actylchol_rec"/>
</dbReference>
<keyword evidence="3" id="KW-0813">Transport</keyword>
<dbReference type="InterPro" id="IPR006029">
    <property type="entry name" value="Neurotrans-gated_channel_TM"/>
</dbReference>
<dbReference type="Proteomes" id="UP000283509">
    <property type="component" value="Unassembled WGS sequence"/>
</dbReference>
<dbReference type="InterPro" id="IPR036734">
    <property type="entry name" value="Neur_chan_lig-bd_sf"/>
</dbReference>
<evidence type="ECO:0000256" key="6">
    <source>
        <dbReference type="ARBA" id="ARBA00022729"/>
    </source>
</evidence>
<reference evidence="14 15" key="1">
    <citation type="submission" date="2018-04" db="EMBL/GenBank/DDBJ databases">
        <authorList>
            <person name="Zhang X."/>
            <person name="Yuan J."/>
            <person name="Li F."/>
            <person name="Xiang J."/>
        </authorList>
    </citation>
    <scope>NUCLEOTIDE SEQUENCE [LARGE SCALE GENOMIC DNA]</scope>
    <source>
        <tissue evidence="14">Muscle</tissue>
    </source>
</reference>
<evidence type="ECO:0000259" key="13">
    <source>
        <dbReference type="Pfam" id="PF02932"/>
    </source>
</evidence>
<keyword evidence="15" id="KW-1185">Reference proteome</keyword>
<evidence type="ECO:0008006" key="16">
    <source>
        <dbReference type="Google" id="ProtNLM"/>
    </source>
</evidence>
<dbReference type="PANTHER" id="PTHR18945">
    <property type="entry name" value="NEUROTRANSMITTER GATED ION CHANNEL"/>
    <property type="match status" value="1"/>
</dbReference>
<keyword evidence="7 11" id="KW-1133">Transmembrane helix</keyword>
<feature type="domain" description="Neurotransmitter-gated ion-channel transmembrane" evidence="13">
    <location>
        <begin position="165"/>
        <end position="251"/>
    </location>
</feature>
<evidence type="ECO:0000313" key="15">
    <source>
        <dbReference type="Proteomes" id="UP000283509"/>
    </source>
</evidence>
<accession>A0A423SLF5</accession>